<gene>
    <name evidence="1" type="ORF">POPTR_015G078400v4</name>
</gene>
<name>A0ACC0RW22_POPTR</name>
<dbReference type="Proteomes" id="UP000006729">
    <property type="component" value="Chromosome 15"/>
</dbReference>
<evidence type="ECO:0000313" key="1">
    <source>
        <dbReference type="EMBL" id="KAI9381289.1"/>
    </source>
</evidence>
<accession>A0ACC0RW22</accession>
<evidence type="ECO:0000313" key="2">
    <source>
        <dbReference type="Proteomes" id="UP000006729"/>
    </source>
</evidence>
<dbReference type="EMBL" id="CM009304">
    <property type="protein sequence ID" value="KAI9381289.1"/>
    <property type="molecule type" value="Genomic_DNA"/>
</dbReference>
<proteinExistence type="predicted"/>
<comment type="caution">
    <text evidence="1">The sequence shown here is derived from an EMBL/GenBank/DDBJ whole genome shotgun (WGS) entry which is preliminary data.</text>
</comment>
<protein>
    <submittedName>
        <fullName evidence="1">Uncharacterized protein</fullName>
    </submittedName>
</protein>
<reference evidence="1 2" key="1">
    <citation type="journal article" date="2006" name="Science">
        <title>The genome of black cottonwood, Populus trichocarpa (Torr. &amp; Gray).</title>
        <authorList>
            <person name="Tuskan G.A."/>
            <person name="Difazio S."/>
            <person name="Jansson S."/>
            <person name="Bohlmann J."/>
            <person name="Grigoriev I."/>
            <person name="Hellsten U."/>
            <person name="Putnam N."/>
            <person name="Ralph S."/>
            <person name="Rombauts S."/>
            <person name="Salamov A."/>
            <person name="Schein J."/>
            <person name="Sterck L."/>
            <person name="Aerts A."/>
            <person name="Bhalerao R.R."/>
            <person name="Bhalerao R.P."/>
            <person name="Blaudez D."/>
            <person name="Boerjan W."/>
            <person name="Brun A."/>
            <person name="Brunner A."/>
            <person name="Busov V."/>
            <person name="Campbell M."/>
            <person name="Carlson J."/>
            <person name="Chalot M."/>
            <person name="Chapman J."/>
            <person name="Chen G.L."/>
            <person name="Cooper D."/>
            <person name="Coutinho P.M."/>
            <person name="Couturier J."/>
            <person name="Covert S."/>
            <person name="Cronk Q."/>
            <person name="Cunningham R."/>
            <person name="Davis J."/>
            <person name="Degroeve S."/>
            <person name="Dejardin A."/>
            <person name="Depamphilis C."/>
            <person name="Detter J."/>
            <person name="Dirks B."/>
            <person name="Dubchak I."/>
            <person name="Duplessis S."/>
            <person name="Ehlting J."/>
            <person name="Ellis B."/>
            <person name="Gendler K."/>
            <person name="Goodstein D."/>
            <person name="Gribskov M."/>
            <person name="Grimwood J."/>
            <person name="Groover A."/>
            <person name="Gunter L."/>
            <person name="Hamberger B."/>
            <person name="Heinze B."/>
            <person name="Helariutta Y."/>
            <person name="Henrissat B."/>
            <person name="Holligan D."/>
            <person name="Holt R."/>
            <person name="Huang W."/>
            <person name="Islam-Faridi N."/>
            <person name="Jones S."/>
            <person name="Jones-Rhoades M."/>
            <person name="Jorgensen R."/>
            <person name="Joshi C."/>
            <person name="Kangasjarvi J."/>
            <person name="Karlsson J."/>
            <person name="Kelleher C."/>
            <person name="Kirkpatrick R."/>
            <person name="Kirst M."/>
            <person name="Kohler A."/>
            <person name="Kalluri U."/>
            <person name="Larimer F."/>
            <person name="Leebens-Mack J."/>
            <person name="Leple J.C."/>
            <person name="Locascio P."/>
            <person name="Lou Y."/>
            <person name="Lucas S."/>
            <person name="Martin F."/>
            <person name="Montanini B."/>
            <person name="Napoli C."/>
            <person name="Nelson D.R."/>
            <person name="Nelson C."/>
            <person name="Nieminen K."/>
            <person name="Nilsson O."/>
            <person name="Pereda V."/>
            <person name="Peter G."/>
            <person name="Philippe R."/>
            <person name="Pilate G."/>
            <person name="Poliakov A."/>
            <person name="Razumovskaya J."/>
            <person name="Richardson P."/>
            <person name="Rinaldi C."/>
            <person name="Ritland K."/>
            <person name="Rouze P."/>
            <person name="Ryaboy D."/>
            <person name="Schmutz J."/>
            <person name="Schrader J."/>
            <person name="Segerman B."/>
            <person name="Shin H."/>
            <person name="Siddiqui A."/>
            <person name="Sterky F."/>
            <person name="Terry A."/>
            <person name="Tsai C.J."/>
            <person name="Uberbacher E."/>
            <person name="Unneberg P."/>
            <person name="Vahala J."/>
            <person name="Wall K."/>
            <person name="Wessler S."/>
            <person name="Yang G."/>
            <person name="Yin T."/>
            <person name="Douglas C."/>
            <person name="Marra M."/>
            <person name="Sandberg G."/>
            <person name="Van de Peer Y."/>
            <person name="Rokhsar D."/>
        </authorList>
    </citation>
    <scope>NUCLEOTIDE SEQUENCE [LARGE SCALE GENOMIC DNA]</scope>
    <source>
        <strain evidence="2">cv. Nisqually</strain>
    </source>
</reference>
<keyword evidence="2" id="KW-1185">Reference proteome</keyword>
<sequence length="92" mass="10684">MASTGPEHELREDEEVFVFVGFVEFEVKKMVENNFNLWHKNVFFYAAEEVRESFDVRMRNLPIIDPDLSPYSPVEKLGRGPCYDKDGVNKGP</sequence>
<organism evidence="1 2">
    <name type="scientific">Populus trichocarpa</name>
    <name type="common">Western balsam poplar</name>
    <name type="synonym">Populus balsamifera subsp. trichocarpa</name>
    <dbReference type="NCBI Taxonomy" id="3694"/>
    <lineage>
        <taxon>Eukaryota</taxon>
        <taxon>Viridiplantae</taxon>
        <taxon>Streptophyta</taxon>
        <taxon>Embryophyta</taxon>
        <taxon>Tracheophyta</taxon>
        <taxon>Spermatophyta</taxon>
        <taxon>Magnoliopsida</taxon>
        <taxon>eudicotyledons</taxon>
        <taxon>Gunneridae</taxon>
        <taxon>Pentapetalae</taxon>
        <taxon>rosids</taxon>
        <taxon>fabids</taxon>
        <taxon>Malpighiales</taxon>
        <taxon>Salicaceae</taxon>
        <taxon>Saliceae</taxon>
        <taxon>Populus</taxon>
    </lineage>
</organism>